<proteinExistence type="inferred from homology"/>
<reference evidence="9 10" key="1">
    <citation type="journal article" date="2013" name="Genome Announc.">
        <title>Whole-Genome Sequence of the Clinical Strain Corynebacterium argentoratense DSM 44202, Isolated from a Human Throat Specimen.</title>
        <authorList>
            <person name="Bomholt C."/>
            <person name="Glaub A."/>
            <person name="Gravermann K."/>
            <person name="Albersmeier A."/>
            <person name="Brinkrolf K."/>
            <person name="Ruckert C."/>
            <person name="Tauch A."/>
        </authorList>
    </citation>
    <scope>NUCLEOTIDE SEQUENCE [LARGE SCALE GENOMIC DNA]</scope>
    <source>
        <strain evidence="9">DSM 44202</strain>
    </source>
</reference>
<dbReference type="SUPFAM" id="SSF52499">
    <property type="entry name" value="Isochorismatase-like hydrolases"/>
    <property type="match status" value="1"/>
</dbReference>
<dbReference type="OrthoDB" id="9791276at2"/>
<evidence type="ECO:0000313" key="10">
    <source>
        <dbReference type="Proteomes" id="UP000016943"/>
    </source>
</evidence>
<keyword evidence="4" id="KW-0378">Hydrolase</keyword>
<keyword evidence="2" id="KW-0662">Pyridine nucleotide biosynthesis</keyword>
<dbReference type="InterPro" id="IPR052347">
    <property type="entry name" value="Isochorismatase_Nicotinamidase"/>
</dbReference>
<evidence type="ECO:0000256" key="3">
    <source>
        <dbReference type="ARBA" id="ARBA00022723"/>
    </source>
</evidence>
<evidence type="ECO:0000256" key="5">
    <source>
        <dbReference type="ARBA" id="ARBA00037900"/>
    </source>
</evidence>
<evidence type="ECO:0000259" key="8">
    <source>
        <dbReference type="Pfam" id="PF00857"/>
    </source>
</evidence>
<dbReference type="STRING" id="1348662.CARG_08560"/>
<evidence type="ECO:0000256" key="1">
    <source>
        <dbReference type="ARBA" id="ARBA00006336"/>
    </source>
</evidence>
<keyword evidence="10" id="KW-1185">Reference proteome</keyword>
<feature type="domain" description="Isochorismatase-like" evidence="8">
    <location>
        <begin position="3"/>
        <end position="190"/>
    </location>
</feature>
<dbReference type="InterPro" id="IPR000868">
    <property type="entry name" value="Isochorismatase-like_dom"/>
</dbReference>
<accession>U3GZX0</accession>
<dbReference type="GeneID" id="78250453"/>
<dbReference type="RefSeq" id="WP_021012207.1">
    <property type="nucleotide sequence ID" value="NC_022198.1"/>
</dbReference>
<comment type="similarity">
    <text evidence="1">Belongs to the isochorismatase family.</text>
</comment>
<evidence type="ECO:0000313" key="9">
    <source>
        <dbReference type="EMBL" id="AGU15812.1"/>
    </source>
</evidence>
<dbReference type="Gene3D" id="3.40.50.850">
    <property type="entry name" value="Isochorismatase-like"/>
    <property type="match status" value="1"/>
</dbReference>
<dbReference type="AlphaFoldDB" id="U3GZX0"/>
<evidence type="ECO:0000256" key="4">
    <source>
        <dbReference type="ARBA" id="ARBA00022801"/>
    </source>
</evidence>
<dbReference type="GO" id="GO:0046872">
    <property type="term" value="F:metal ion binding"/>
    <property type="evidence" value="ECO:0007669"/>
    <property type="project" value="UniProtKB-KW"/>
</dbReference>
<comment type="pathway">
    <text evidence="5">Cofactor biosynthesis; nicotinate biosynthesis; nicotinate from nicotinamide: step 1/1.</text>
</comment>
<evidence type="ECO:0000256" key="2">
    <source>
        <dbReference type="ARBA" id="ARBA00022642"/>
    </source>
</evidence>
<dbReference type="PANTHER" id="PTHR11080">
    <property type="entry name" value="PYRAZINAMIDASE/NICOTINAMIDASE"/>
    <property type="match status" value="1"/>
</dbReference>
<dbReference type="InterPro" id="IPR036380">
    <property type="entry name" value="Isochorismatase-like_sf"/>
</dbReference>
<dbReference type="EC" id="3.5.1.19" evidence="6"/>
<dbReference type="KEGG" id="caz:CARG_08560"/>
<dbReference type="Proteomes" id="UP000016943">
    <property type="component" value="Chromosome"/>
</dbReference>
<keyword evidence="3" id="KW-0479">Metal-binding</keyword>
<dbReference type="CDD" id="cd01011">
    <property type="entry name" value="nicotinamidase"/>
    <property type="match status" value="1"/>
</dbReference>
<protein>
    <recommendedName>
        <fullName evidence="6">nicotinamidase</fullName>
        <ecNumber evidence="6">3.5.1.19</ecNumber>
    </recommendedName>
    <alternativeName>
        <fullName evidence="7">Nicotinamide deamidase</fullName>
    </alternativeName>
</protein>
<dbReference type="GO" id="GO:0008936">
    <property type="term" value="F:nicotinamidase activity"/>
    <property type="evidence" value="ECO:0007669"/>
    <property type="project" value="UniProtKB-EC"/>
</dbReference>
<evidence type="ECO:0000256" key="7">
    <source>
        <dbReference type="ARBA" id="ARBA00043224"/>
    </source>
</evidence>
<dbReference type="HOGENOM" id="CLU_068979_13_2_11"/>
<dbReference type="eggNOG" id="COG1335">
    <property type="taxonomic scope" value="Bacteria"/>
</dbReference>
<gene>
    <name evidence="9" type="ORF">CARG_08560</name>
</gene>
<dbReference type="GO" id="GO:0019363">
    <property type="term" value="P:pyridine nucleotide biosynthetic process"/>
    <property type="evidence" value="ECO:0007669"/>
    <property type="project" value="UniProtKB-KW"/>
</dbReference>
<dbReference type="PATRIC" id="fig|1348662.3.peg.1688"/>
<evidence type="ECO:0000256" key="6">
    <source>
        <dbReference type="ARBA" id="ARBA00039017"/>
    </source>
</evidence>
<dbReference type="EMBL" id="CP006365">
    <property type="protein sequence ID" value="AGU15812.1"/>
    <property type="molecule type" value="Genomic_DNA"/>
</dbReference>
<dbReference type="Pfam" id="PF00857">
    <property type="entry name" value="Isochorismatase"/>
    <property type="match status" value="1"/>
</dbReference>
<sequence length="191" mass="19891">MRALIVVDVQPDFCPGGPLATSQGDAVAAGIAQYIRNNAGRYDAIVSTQDWHIDPGSHFSETPDFKDSWPVHCVADTSGAALHPSLDSVVDSIEAHFLKGEYSAAYSGFEGHLAGSETTLAQWLQGRGITDVDVCGIATDYCVRATATDALAEGFDVRVLQDLCSAVAEDAGQQALSALEGSGAAIASTSE</sequence>
<name>U3GZX0_9CORY</name>
<organism evidence="9 10">
    <name type="scientific">Corynebacterium argentoratense DSM 44202</name>
    <dbReference type="NCBI Taxonomy" id="1348662"/>
    <lineage>
        <taxon>Bacteria</taxon>
        <taxon>Bacillati</taxon>
        <taxon>Actinomycetota</taxon>
        <taxon>Actinomycetes</taxon>
        <taxon>Mycobacteriales</taxon>
        <taxon>Corynebacteriaceae</taxon>
        <taxon>Corynebacterium</taxon>
    </lineage>
</organism>
<dbReference type="PANTHER" id="PTHR11080:SF2">
    <property type="entry name" value="LD05707P"/>
    <property type="match status" value="1"/>
</dbReference>